<accession>A0AAV8TD72</accession>
<feature type="domain" description="DUF7026" evidence="1">
    <location>
        <begin position="66"/>
        <end position="115"/>
    </location>
</feature>
<dbReference type="EMBL" id="JAIWQS010000005">
    <property type="protein sequence ID" value="KAJ8764751.1"/>
    <property type="molecule type" value="Genomic_DNA"/>
</dbReference>
<proteinExistence type="predicted"/>
<dbReference type="InterPro" id="IPR054290">
    <property type="entry name" value="DUF7026"/>
</dbReference>
<sequence length="164" mass="18704">MALSLLCPCTLFCPIKLKFRSFSTSTFLTNRAKSQILCNKDSGGDADLASDFATEAAKINTQLAQREEAMKKSKELLFTELCHYLAMEASEVNRKWSKMDQEEKLVLVKGFVNEWSVNFHPLSARSVKDMIEEYINEENSQTSNSSASLLFPDFRKMMGFYQNK</sequence>
<comment type="caution">
    <text evidence="2">The sequence shown here is derived from an EMBL/GenBank/DDBJ whole genome shotgun (WGS) entry which is preliminary data.</text>
</comment>
<dbReference type="Proteomes" id="UP001159364">
    <property type="component" value="Linkage Group LG05"/>
</dbReference>
<name>A0AAV8TD72_9ROSI</name>
<reference evidence="2 3" key="1">
    <citation type="submission" date="2021-09" db="EMBL/GenBank/DDBJ databases">
        <title>Genomic insights and catalytic innovation underlie evolution of tropane alkaloids biosynthesis.</title>
        <authorList>
            <person name="Wang Y.-J."/>
            <person name="Tian T."/>
            <person name="Huang J.-P."/>
            <person name="Huang S.-X."/>
        </authorList>
    </citation>
    <scope>NUCLEOTIDE SEQUENCE [LARGE SCALE GENOMIC DNA]</scope>
    <source>
        <strain evidence="2">KIB-2018</strain>
        <tissue evidence="2">Leaf</tissue>
    </source>
</reference>
<dbReference type="Pfam" id="PF22950">
    <property type="entry name" value="DUF7026"/>
    <property type="match status" value="1"/>
</dbReference>
<evidence type="ECO:0000259" key="1">
    <source>
        <dbReference type="Pfam" id="PF22950"/>
    </source>
</evidence>
<evidence type="ECO:0000313" key="2">
    <source>
        <dbReference type="EMBL" id="KAJ8764751.1"/>
    </source>
</evidence>
<evidence type="ECO:0000313" key="3">
    <source>
        <dbReference type="Proteomes" id="UP001159364"/>
    </source>
</evidence>
<organism evidence="2 3">
    <name type="scientific">Erythroxylum novogranatense</name>
    <dbReference type="NCBI Taxonomy" id="1862640"/>
    <lineage>
        <taxon>Eukaryota</taxon>
        <taxon>Viridiplantae</taxon>
        <taxon>Streptophyta</taxon>
        <taxon>Embryophyta</taxon>
        <taxon>Tracheophyta</taxon>
        <taxon>Spermatophyta</taxon>
        <taxon>Magnoliopsida</taxon>
        <taxon>eudicotyledons</taxon>
        <taxon>Gunneridae</taxon>
        <taxon>Pentapetalae</taxon>
        <taxon>rosids</taxon>
        <taxon>fabids</taxon>
        <taxon>Malpighiales</taxon>
        <taxon>Erythroxylaceae</taxon>
        <taxon>Erythroxylum</taxon>
    </lineage>
</organism>
<protein>
    <recommendedName>
        <fullName evidence="1">DUF7026 domain-containing protein</fullName>
    </recommendedName>
</protein>
<dbReference type="AlphaFoldDB" id="A0AAV8TD72"/>
<keyword evidence="3" id="KW-1185">Reference proteome</keyword>
<gene>
    <name evidence="2" type="ORF">K2173_009145</name>
</gene>